<dbReference type="GO" id="GO:0016887">
    <property type="term" value="F:ATP hydrolysis activity"/>
    <property type="evidence" value="ECO:0007669"/>
    <property type="project" value="InterPro"/>
</dbReference>
<reference evidence="4 5" key="1">
    <citation type="submission" date="2015-09" db="EMBL/GenBank/DDBJ databases">
        <title>Genome sequence of Acetobacterium wieringae DSM 1911.</title>
        <authorList>
            <person name="Poehlein A."/>
            <person name="Bengelsdorf F.R."/>
            <person name="Schiel-Bengelsdorf B."/>
            <person name="Duerre P."/>
            <person name="Daniel R."/>
        </authorList>
    </citation>
    <scope>NUCLEOTIDE SEQUENCE [LARGE SCALE GENOMIC DNA]</scope>
    <source>
        <strain evidence="4 5">DSM 1911</strain>
    </source>
</reference>
<evidence type="ECO:0000256" key="1">
    <source>
        <dbReference type="ARBA" id="ARBA00022741"/>
    </source>
</evidence>
<organism evidence="4 5">
    <name type="scientific">Acetobacterium wieringae</name>
    <dbReference type="NCBI Taxonomy" id="52694"/>
    <lineage>
        <taxon>Bacteria</taxon>
        <taxon>Bacillati</taxon>
        <taxon>Bacillota</taxon>
        <taxon>Clostridia</taxon>
        <taxon>Eubacteriales</taxon>
        <taxon>Eubacteriaceae</taxon>
        <taxon>Acetobacterium</taxon>
    </lineage>
</organism>
<dbReference type="AlphaFoldDB" id="A0A1F2PLC9"/>
<dbReference type="PANTHER" id="PTHR43158">
    <property type="entry name" value="SKFA PEPTIDE EXPORT ATP-BINDING PROTEIN SKFE"/>
    <property type="match status" value="1"/>
</dbReference>
<dbReference type="RefSeq" id="WP_070369486.1">
    <property type="nucleotide sequence ID" value="NZ_JBCFAW010000013.1"/>
</dbReference>
<dbReference type="OrthoDB" id="9804819at2"/>
<feature type="domain" description="ABC transporter" evidence="3">
    <location>
        <begin position="4"/>
        <end position="229"/>
    </location>
</feature>
<name>A0A1F2PLC9_9FIRM</name>
<comment type="caution">
    <text evidence="4">The sequence shown here is derived from an EMBL/GenBank/DDBJ whole genome shotgun (WGS) entry which is preliminary data.</text>
</comment>
<evidence type="ECO:0000313" key="5">
    <source>
        <dbReference type="Proteomes" id="UP000176244"/>
    </source>
</evidence>
<dbReference type="PANTHER" id="PTHR43158:SF5">
    <property type="entry name" value="ABC TRANSPORTER, ATP-BINDING PROTEIN"/>
    <property type="match status" value="1"/>
</dbReference>
<keyword evidence="1" id="KW-0547">Nucleotide-binding</keyword>
<evidence type="ECO:0000259" key="3">
    <source>
        <dbReference type="PROSITE" id="PS50893"/>
    </source>
</evidence>
<dbReference type="Pfam" id="PF00005">
    <property type="entry name" value="ABC_tran"/>
    <property type="match status" value="1"/>
</dbReference>
<dbReference type="SMART" id="SM00382">
    <property type="entry name" value="AAA"/>
    <property type="match status" value="1"/>
</dbReference>
<dbReference type="InterPro" id="IPR003439">
    <property type="entry name" value="ABC_transporter-like_ATP-bd"/>
</dbReference>
<accession>A0A1F2PLC9</accession>
<dbReference type="InterPro" id="IPR003593">
    <property type="entry name" value="AAA+_ATPase"/>
</dbReference>
<dbReference type="STRING" id="52694.ACWI_00940"/>
<dbReference type="EMBL" id="LKEU01000010">
    <property type="protein sequence ID" value="OFV72188.1"/>
    <property type="molecule type" value="Genomic_DNA"/>
</dbReference>
<gene>
    <name evidence="4" type="primary">ytrB_1</name>
    <name evidence="4" type="ORF">ACWI_00940</name>
</gene>
<dbReference type="Gene3D" id="3.40.50.300">
    <property type="entry name" value="P-loop containing nucleotide triphosphate hydrolases"/>
    <property type="match status" value="1"/>
</dbReference>
<dbReference type="InterPro" id="IPR027417">
    <property type="entry name" value="P-loop_NTPase"/>
</dbReference>
<evidence type="ECO:0000313" key="4">
    <source>
        <dbReference type="EMBL" id="OFV72188.1"/>
    </source>
</evidence>
<dbReference type="GO" id="GO:0005524">
    <property type="term" value="F:ATP binding"/>
    <property type="evidence" value="ECO:0007669"/>
    <property type="project" value="UniProtKB-KW"/>
</dbReference>
<dbReference type="PROSITE" id="PS50893">
    <property type="entry name" value="ABC_TRANSPORTER_2"/>
    <property type="match status" value="1"/>
</dbReference>
<proteinExistence type="predicted"/>
<sequence>MNGIEINDVTKGFGDTLALNQVNLTFEPHKIYGLLGRNGAGKSTLLNIITNRLFADSGQVTIDGLVSVENDMTQGLLYLMSEKNLYPESMTCNEAFKWTKQFFKDFDLDYALNLAGQFKLNTRKKIRSLSTGYTSIFKIIIALSVNTPYVLFDEPVLGLDANHREMFYRLLIEKYSDNPFTAIISTHLIDEIANLLEYVMIIKNGEILVNESCEALLSKGCSVTGAITQVDAFIADKEVIGADVLGGLKTATIIGSLDKRTVPDGIEITNLDLQKLFIKLTNEE</sequence>
<protein>
    <submittedName>
        <fullName evidence="4">ABC transporter ATP-binding protein YtrB</fullName>
    </submittedName>
</protein>
<evidence type="ECO:0000256" key="2">
    <source>
        <dbReference type="ARBA" id="ARBA00022840"/>
    </source>
</evidence>
<dbReference type="Proteomes" id="UP000176244">
    <property type="component" value="Unassembled WGS sequence"/>
</dbReference>
<dbReference type="SUPFAM" id="SSF52540">
    <property type="entry name" value="P-loop containing nucleoside triphosphate hydrolases"/>
    <property type="match status" value="1"/>
</dbReference>
<keyword evidence="2 4" id="KW-0067">ATP-binding</keyword>